<dbReference type="InterPro" id="IPR000873">
    <property type="entry name" value="AMP-dep_synth/lig_dom"/>
</dbReference>
<evidence type="ECO:0000313" key="4">
    <source>
        <dbReference type="Proteomes" id="UP000642748"/>
    </source>
</evidence>
<dbReference type="PANTHER" id="PTHR45527">
    <property type="entry name" value="NONRIBOSOMAL PEPTIDE SYNTHETASE"/>
    <property type="match status" value="1"/>
</dbReference>
<evidence type="ECO:0000259" key="2">
    <source>
        <dbReference type="Pfam" id="PF00501"/>
    </source>
</evidence>
<dbReference type="Pfam" id="PF00501">
    <property type="entry name" value="AMP-binding"/>
    <property type="match status" value="2"/>
</dbReference>
<name>A0A8J3VNL0_9ACTN</name>
<dbReference type="GO" id="GO:0005737">
    <property type="term" value="C:cytoplasm"/>
    <property type="evidence" value="ECO:0007669"/>
    <property type="project" value="TreeGrafter"/>
</dbReference>
<dbReference type="GO" id="GO:0016874">
    <property type="term" value="F:ligase activity"/>
    <property type="evidence" value="ECO:0007669"/>
    <property type="project" value="UniProtKB-KW"/>
</dbReference>
<dbReference type="EMBL" id="BONZ01000007">
    <property type="protein sequence ID" value="GIH12461.1"/>
    <property type="molecule type" value="Genomic_DNA"/>
</dbReference>
<evidence type="ECO:0000313" key="3">
    <source>
        <dbReference type="EMBL" id="GIH12461.1"/>
    </source>
</evidence>
<accession>A0A8J3VNL0</accession>
<organism evidence="3 4">
    <name type="scientific">Rugosimonospora africana</name>
    <dbReference type="NCBI Taxonomy" id="556532"/>
    <lineage>
        <taxon>Bacteria</taxon>
        <taxon>Bacillati</taxon>
        <taxon>Actinomycetota</taxon>
        <taxon>Actinomycetes</taxon>
        <taxon>Micromonosporales</taxon>
        <taxon>Micromonosporaceae</taxon>
        <taxon>Rugosimonospora</taxon>
    </lineage>
</organism>
<feature type="compositionally biased region" description="Polar residues" evidence="1">
    <location>
        <begin position="398"/>
        <end position="417"/>
    </location>
</feature>
<feature type="region of interest" description="Disordered" evidence="1">
    <location>
        <begin position="382"/>
        <end position="417"/>
    </location>
</feature>
<proteinExistence type="predicted"/>
<dbReference type="InterPro" id="IPR042099">
    <property type="entry name" value="ANL_N_sf"/>
</dbReference>
<sequence length="417" mass="43326">MIGNALTSPPLQHPGNVLDLIEPWLDTDRPAVADPRIELSYRDLDTMSRRMAAALIDRGVVPGEPVLVHARLSAWAVVAMLGVLRAGARYVVVDAAFPIHRQQETVTASRAAIALVEPGLGRLIRVEGAVLPAGGAVLAPDVLAAATRRGPLAYTRVAGGNRRPVTVPSAALAYSTTARLAYYTEPVSGFLLCSSISSDSAVAGIYWTLACGGLLAIPSDRPTDLAAVGRFAARYRCTHLSMVPSLYAAALAGGVAGALEDVSTVVVAGEDCPPELVARHFQAVPSARLFNEYGPTECTVWSTVHRCVPADATGPRVPIGRPIPGTSVYLPPGGTGELSIGGPGVADGGVYRTGDLVSLRNDGLLVRHGRIDRQLNLGGVEAGSASTTAGRTGHRWPVTQNRLPPVSANTAESAPSG</sequence>
<dbReference type="GO" id="GO:0043041">
    <property type="term" value="P:amino acid activation for nonribosomal peptide biosynthetic process"/>
    <property type="evidence" value="ECO:0007669"/>
    <property type="project" value="TreeGrafter"/>
</dbReference>
<reference evidence="3" key="1">
    <citation type="submission" date="2021-01" db="EMBL/GenBank/DDBJ databases">
        <title>Whole genome shotgun sequence of Rugosimonospora africana NBRC 104875.</title>
        <authorList>
            <person name="Komaki H."/>
            <person name="Tamura T."/>
        </authorList>
    </citation>
    <scope>NUCLEOTIDE SEQUENCE</scope>
    <source>
        <strain evidence="3">NBRC 104875</strain>
    </source>
</reference>
<dbReference type="GO" id="GO:0044550">
    <property type="term" value="P:secondary metabolite biosynthetic process"/>
    <property type="evidence" value="ECO:0007669"/>
    <property type="project" value="TreeGrafter"/>
</dbReference>
<comment type="caution">
    <text evidence="3">The sequence shown here is derived from an EMBL/GenBank/DDBJ whole genome shotgun (WGS) entry which is preliminary data.</text>
</comment>
<gene>
    <name evidence="3" type="ORF">Raf01_06330</name>
</gene>
<dbReference type="PANTHER" id="PTHR45527:SF1">
    <property type="entry name" value="FATTY ACID SYNTHASE"/>
    <property type="match status" value="1"/>
</dbReference>
<dbReference type="AlphaFoldDB" id="A0A8J3VNL0"/>
<feature type="domain" description="AMP-dependent synthetase/ligase" evidence="2">
    <location>
        <begin position="28"/>
        <end position="116"/>
    </location>
</feature>
<keyword evidence="4" id="KW-1185">Reference proteome</keyword>
<feature type="domain" description="AMP-dependent synthetase/ligase" evidence="2">
    <location>
        <begin position="171"/>
        <end position="348"/>
    </location>
</feature>
<protein>
    <recommendedName>
        <fullName evidence="2">AMP-dependent synthetase/ligase domain-containing protein</fullName>
    </recommendedName>
</protein>
<dbReference type="SUPFAM" id="SSF56801">
    <property type="entry name" value="Acetyl-CoA synthetase-like"/>
    <property type="match status" value="1"/>
</dbReference>
<dbReference type="Gene3D" id="3.40.50.12780">
    <property type="entry name" value="N-terminal domain of ligase-like"/>
    <property type="match status" value="1"/>
</dbReference>
<dbReference type="GO" id="GO:0031177">
    <property type="term" value="F:phosphopantetheine binding"/>
    <property type="evidence" value="ECO:0007669"/>
    <property type="project" value="TreeGrafter"/>
</dbReference>
<dbReference type="Proteomes" id="UP000642748">
    <property type="component" value="Unassembled WGS sequence"/>
</dbReference>
<evidence type="ECO:0000256" key="1">
    <source>
        <dbReference type="SAM" id="MobiDB-lite"/>
    </source>
</evidence>
<dbReference type="RefSeq" id="WP_203916186.1">
    <property type="nucleotide sequence ID" value="NZ_BONZ01000007.1"/>
</dbReference>